<keyword evidence="9" id="KW-1185">Reference proteome</keyword>
<dbReference type="PANTHER" id="PTHR42718:SF46">
    <property type="entry name" value="BLR6921 PROTEIN"/>
    <property type="match status" value="1"/>
</dbReference>
<evidence type="ECO:0000259" key="7">
    <source>
        <dbReference type="PROSITE" id="PS50850"/>
    </source>
</evidence>
<dbReference type="InterPro" id="IPR036259">
    <property type="entry name" value="MFS_trans_sf"/>
</dbReference>
<evidence type="ECO:0000256" key="6">
    <source>
        <dbReference type="ARBA" id="ARBA00023136"/>
    </source>
</evidence>
<evidence type="ECO:0000256" key="4">
    <source>
        <dbReference type="ARBA" id="ARBA00022692"/>
    </source>
</evidence>
<sequence>MPMLTFTALRYPTFRVPVLGGSAFRVAINATPFLLPLLFQLAFGWSAFHAGIMLTAIFAGNIVMKPWTSPILRRFGFRAVLLWGTVLNALAILALAFVGPGMPYSVLITLLFASGLVRSLQFTALATLAFADVPQAEMSDANVLFTTVGQLGRGLGVAIGAICWRMGEALFPNDAAAGFHFAFVVLGVLSLLALIDIRKLPRDAGEVVRQGRRAR</sequence>
<name>A0A418SIU6_9RHOB</name>
<evidence type="ECO:0000256" key="2">
    <source>
        <dbReference type="ARBA" id="ARBA00022448"/>
    </source>
</evidence>
<dbReference type="GO" id="GO:0005886">
    <property type="term" value="C:plasma membrane"/>
    <property type="evidence" value="ECO:0007669"/>
    <property type="project" value="UniProtKB-SubCell"/>
</dbReference>
<dbReference type="InterPro" id="IPR011701">
    <property type="entry name" value="MFS"/>
</dbReference>
<proteinExistence type="predicted"/>
<protein>
    <submittedName>
        <fullName evidence="8">Putative transport protein HsrA</fullName>
    </submittedName>
</protein>
<keyword evidence="4" id="KW-0812">Transmembrane</keyword>
<evidence type="ECO:0000256" key="5">
    <source>
        <dbReference type="ARBA" id="ARBA00022989"/>
    </source>
</evidence>
<dbReference type="GO" id="GO:0022857">
    <property type="term" value="F:transmembrane transporter activity"/>
    <property type="evidence" value="ECO:0007669"/>
    <property type="project" value="InterPro"/>
</dbReference>
<dbReference type="Pfam" id="PF07690">
    <property type="entry name" value="MFS_1"/>
    <property type="match status" value="1"/>
</dbReference>
<keyword evidence="6" id="KW-0472">Membrane</keyword>
<dbReference type="InterPro" id="IPR020846">
    <property type="entry name" value="MFS_dom"/>
</dbReference>
<dbReference type="AlphaFoldDB" id="A0A418SIU6"/>
<keyword evidence="2" id="KW-0813">Transport</keyword>
<dbReference type="Proteomes" id="UP000283786">
    <property type="component" value="Chromosome"/>
</dbReference>
<organism evidence="8 9">
    <name type="scientific">Pseudooceanicola algae</name>
    <dbReference type="NCBI Taxonomy" id="1537215"/>
    <lineage>
        <taxon>Bacteria</taxon>
        <taxon>Pseudomonadati</taxon>
        <taxon>Pseudomonadota</taxon>
        <taxon>Alphaproteobacteria</taxon>
        <taxon>Rhodobacterales</taxon>
        <taxon>Paracoccaceae</taxon>
        <taxon>Pseudooceanicola</taxon>
    </lineage>
</organism>
<dbReference type="Gene3D" id="1.20.1250.20">
    <property type="entry name" value="MFS general substrate transporter like domains"/>
    <property type="match status" value="1"/>
</dbReference>
<dbReference type="KEGG" id="palw:PSAL_024690"/>
<feature type="domain" description="Major facilitator superfamily (MFS) profile" evidence="7">
    <location>
        <begin position="1"/>
        <end position="215"/>
    </location>
</feature>
<dbReference type="OrthoDB" id="9812221at2"/>
<keyword evidence="5" id="KW-1133">Transmembrane helix</keyword>
<dbReference type="PROSITE" id="PS50850">
    <property type="entry name" value="MFS"/>
    <property type="match status" value="1"/>
</dbReference>
<evidence type="ECO:0000313" key="8">
    <source>
        <dbReference type="EMBL" id="QPM91218.1"/>
    </source>
</evidence>
<reference evidence="8 9" key="1">
    <citation type="submission" date="2020-08" db="EMBL/GenBank/DDBJ databases">
        <title>Genome sequence of Rhodobacteraceae bacterium Lw-13e.</title>
        <authorList>
            <person name="Poehlein A."/>
            <person name="Wolter L."/>
            <person name="Daniel R."/>
            <person name="Brinkhoff T."/>
        </authorList>
    </citation>
    <scope>NUCLEOTIDE SEQUENCE [LARGE SCALE GENOMIC DNA]</scope>
    <source>
        <strain evidence="8 9">Lw-13e</strain>
    </source>
</reference>
<evidence type="ECO:0000256" key="3">
    <source>
        <dbReference type="ARBA" id="ARBA00022475"/>
    </source>
</evidence>
<dbReference type="PANTHER" id="PTHR42718">
    <property type="entry name" value="MAJOR FACILITATOR SUPERFAMILY MULTIDRUG TRANSPORTER MFSC"/>
    <property type="match status" value="1"/>
</dbReference>
<gene>
    <name evidence="8" type="primary">hsrA</name>
    <name evidence="8" type="ORF">PSAL_024690</name>
</gene>
<keyword evidence="3" id="KW-1003">Cell membrane</keyword>
<dbReference type="SUPFAM" id="SSF103473">
    <property type="entry name" value="MFS general substrate transporter"/>
    <property type="match status" value="1"/>
</dbReference>
<accession>A0A418SIU6</accession>
<comment type="subcellular location">
    <subcellularLocation>
        <location evidence="1">Cell membrane</location>
        <topology evidence="1">Multi-pass membrane protein</topology>
    </subcellularLocation>
</comment>
<evidence type="ECO:0000256" key="1">
    <source>
        <dbReference type="ARBA" id="ARBA00004651"/>
    </source>
</evidence>
<dbReference type="EMBL" id="CP060436">
    <property type="protein sequence ID" value="QPM91218.1"/>
    <property type="molecule type" value="Genomic_DNA"/>
</dbReference>
<dbReference type="RefSeq" id="WP_119838533.1">
    <property type="nucleotide sequence ID" value="NZ_CP060436.1"/>
</dbReference>
<evidence type="ECO:0000313" key="9">
    <source>
        <dbReference type="Proteomes" id="UP000283786"/>
    </source>
</evidence>